<proteinExistence type="predicted"/>
<organism evidence="3">
    <name type="scientific">marine metagenome</name>
    <dbReference type="NCBI Taxonomy" id="408172"/>
    <lineage>
        <taxon>unclassified sequences</taxon>
        <taxon>metagenomes</taxon>
        <taxon>ecological metagenomes</taxon>
    </lineage>
</organism>
<evidence type="ECO:0008006" key="4">
    <source>
        <dbReference type="Google" id="ProtNLM"/>
    </source>
</evidence>
<name>A0A381ZKI1_9ZZZZ</name>
<feature type="transmembrane region" description="Helical" evidence="2">
    <location>
        <begin position="66"/>
        <end position="89"/>
    </location>
</feature>
<feature type="compositionally biased region" description="Basic and acidic residues" evidence="1">
    <location>
        <begin position="359"/>
        <end position="374"/>
    </location>
</feature>
<protein>
    <recommendedName>
        <fullName evidence="4">LamG-like jellyroll fold domain-containing protein</fullName>
    </recommendedName>
</protein>
<feature type="compositionally biased region" description="Polar residues" evidence="1">
    <location>
        <begin position="376"/>
        <end position="385"/>
    </location>
</feature>
<feature type="region of interest" description="Disordered" evidence="1">
    <location>
        <begin position="358"/>
        <end position="401"/>
    </location>
</feature>
<evidence type="ECO:0000313" key="3">
    <source>
        <dbReference type="EMBL" id="SVA89679.1"/>
    </source>
</evidence>
<dbReference type="Gene3D" id="2.60.120.200">
    <property type="match status" value="1"/>
</dbReference>
<evidence type="ECO:0000256" key="2">
    <source>
        <dbReference type="SAM" id="Phobius"/>
    </source>
</evidence>
<feature type="non-terminal residue" evidence="3">
    <location>
        <position position="651"/>
    </location>
</feature>
<gene>
    <name evidence="3" type="ORF">METZ01_LOCUS142533</name>
</gene>
<dbReference type="EMBL" id="UINC01021657">
    <property type="protein sequence ID" value="SVA89679.1"/>
    <property type="molecule type" value="Genomic_DNA"/>
</dbReference>
<keyword evidence="2" id="KW-1133">Transmembrane helix</keyword>
<reference evidence="3" key="1">
    <citation type="submission" date="2018-05" db="EMBL/GenBank/DDBJ databases">
        <authorList>
            <person name="Lanie J.A."/>
            <person name="Ng W.-L."/>
            <person name="Kazmierczak K.M."/>
            <person name="Andrzejewski T.M."/>
            <person name="Davidsen T.M."/>
            <person name="Wayne K.J."/>
            <person name="Tettelin H."/>
            <person name="Glass J.I."/>
            <person name="Rusch D."/>
            <person name="Podicherti R."/>
            <person name="Tsui H.-C.T."/>
            <person name="Winkler M.E."/>
        </authorList>
    </citation>
    <scope>NUCLEOTIDE SEQUENCE</scope>
</reference>
<keyword evidence="2" id="KW-0812">Transmembrane</keyword>
<dbReference type="InterPro" id="IPR013320">
    <property type="entry name" value="ConA-like_dom_sf"/>
</dbReference>
<dbReference type="Pfam" id="PF13385">
    <property type="entry name" value="Laminin_G_3"/>
    <property type="match status" value="1"/>
</dbReference>
<keyword evidence="2" id="KW-0472">Membrane</keyword>
<dbReference type="AlphaFoldDB" id="A0A381ZKI1"/>
<feature type="compositionally biased region" description="Polar residues" evidence="1">
    <location>
        <begin position="392"/>
        <end position="401"/>
    </location>
</feature>
<accession>A0A381ZKI1</accession>
<dbReference type="SUPFAM" id="SSF49899">
    <property type="entry name" value="Concanavalin A-like lectins/glucanases"/>
    <property type="match status" value="1"/>
</dbReference>
<evidence type="ECO:0000256" key="1">
    <source>
        <dbReference type="SAM" id="MobiDB-lite"/>
    </source>
</evidence>
<sequence>MEQAKDLLAKGVLKPGDYAYHEGLSDWTPLLEVIVANSEPEASPTPSVGPSLSTAPTPKAKSNATLVVGIVVGLMVLGGLAAAGGWYFFLRDEPMELVKTTPPLKVNVPPNKEVEKILAREIGIWKITGHRLPVIDPETGGPGKAEDIRDTIETRWKEKGKSTVSTFSPVINGKKVSFVGYKEYDAKDGVFIWRVKGEGLPETVSKERYDPVTKTFHGEVNYQNNTRELSTFRRINKDRVHFKSKLFDADNKLLGTSEMLFTRLEKKEPDQPPMTAGSLTAKEAAEVMAWVIGKWETKGKGMPVGGEPQAIEITMEARWKEEGKSVEFKYTMEEGGKTVSYFGHQQYDEARGIFINRSKWGDNPETTSHERYDPATRTSRAQSMPVSPAVGSKTTTVTKRIGQDKTQQTLEVYQDGQLVYSHEIVSTRIGRYVEPARPEPAPHAPQNGLVAYYPFNGNARDEAGHGHDGTVIGARLTADRHDRADSAYQFKLGDHIRIKGLMGKPKNVTLAAWVKLNGQQGRSGADIISIGTSVNIRVDSKSGTGGSSRTGRGSWLGTNAKVNYTDTGWHQIVFTFNDNTDRQVVYVDGTSMAASRNQIPIFYEGRETDTVVGINGRERNAGFETQGVIDDIRVYDRTLSAAEVKALFHSE</sequence>